<evidence type="ECO:0000313" key="3">
    <source>
        <dbReference type="EMBL" id="XAE42175.1"/>
    </source>
</evidence>
<evidence type="ECO:0000256" key="1">
    <source>
        <dbReference type="SAM" id="SignalP"/>
    </source>
</evidence>
<dbReference type="Proteomes" id="UP001449795">
    <property type="component" value="Chromosome"/>
</dbReference>
<protein>
    <recommendedName>
        <fullName evidence="6">Lipoprotein</fullName>
    </recommendedName>
</protein>
<dbReference type="AlphaFoldDB" id="A0A7Y7IZ10"/>
<dbReference type="PROSITE" id="PS51257">
    <property type="entry name" value="PROKAR_LIPOPROTEIN"/>
    <property type="match status" value="1"/>
</dbReference>
<gene>
    <name evidence="3" type="ORF">AAC691_18180</name>
    <name evidence="2" type="ORF">HUK84_16020</name>
</gene>
<feature type="signal peptide" evidence="1">
    <location>
        <begin position="1"/>
        <end position="28"/>
    </location>
</feature>
<keyword evidence="1" id="KW-0732">Signal</keyword>
<evidence type="ECO:0000313" key="4">
    <source>
        <dbReference type="Proteomes" id="UP000534870"/>
    </source>
</evidence>
<name>A0A7Y7IZ10_9PROT</name>
<reference evidence="3 5" key="2">
    <citation type="submission" date="2024-04" db="EMBL/GenBank/DDBJ databases">
        <title>Complete genome sequence of Nguyenibacter vanlangesis HBCM-1154, a strain capable of nitrogen fixation, IAA production, and phosphorus solubilization isolated from sugarcane soil.</title>
        <authorList>
            <person name="MY HANH P."/>
        </authorList>
    </citation>
    <scope>NUCLEOTIDE SEQUENCE [LARGE SCALE GENOMIC DNA]</scope>
    <source>
        <strain evidence="3 5">HBCM 1154</strain>
    </source>
</reference>
<evidence type="ECO:0000313" key="2">
    <source>
        <dbReference type="EMBL" id="NVN12613.1"/>
    </source>
</evidence>
<evidence type="ECO:0000313" key="5">
    <source>
        <dbReference type="Proteomes" id="UP001449795"/>
    </source>
</evidence>
<proteinExistence type="predicted"/>
<accession>A0A7Y7IZ10</accession>
<dbReference type="RefSeq" id="WP_176641174.1">
    <property type="nucleotide sequence ID" value="NZ_CP152276.1"/>
</dbReference>
<dbReference type="EMBL" id="CP152276">
    <property type="protein sequence ID" value="XAE42175.1"/>
    <property type="molecule type" value="Genomic_DNA"/>
</dbReference>
<reference evidence="2 4" key="1">
    <citation type="submission" date="2020-06" db="EMBL/GenBank/DDBJ databases">
        <title>Description of novel acetic acid bacteria.</title>
        <authorList>
            <person name="Sombolestani A."/>
        </authorList>
    </citation>
    <scope>NUCLEOTIDE SEQUENCE [LARGE SCALE GENOMIC DNA]</scope>
    <source>
        <strain evidence="2 4">LMG 31431</strain>
    </source>
</reference>
<evidence type="ECO:0008006" key="6">
    <source>
        <dbReference type="Google" id="ProtNLM"/>
    </source>
</evidence>
<organism evidence="2 4">
    <name type="scientific">Nguyenibacter vanlangensis</name>
    <dbReference type="NCBI Taxonomy" id="1216886"/>
    <lineage>
        <taxon>Bacteria</taxon>
        <taxon>Pseudomonadati</taxon>
        <taxon>Pseudomonadota</taxon>
        <taxon>Alphaproteobacteria</taxon>
        <taxon>Acetobacterales</taxon>
        <taxon>Acetobacteraceae</taxon>
        <taxon>Nguyenibacter</taxon>
    </lineage>
</organism>
<sequence length="50" mass="5065">MNRNTHRMLIVRVAAASLSVALSACSMADGAGVCTNCVSDANPVGNGNFP</sequence>
<dbReference type="Proteomes" id="UP000534870">
    <property type="component" value="Unassembled WGS sequence"/>
</dbReference>
<keyword evidence="5" id="KW-1185">Reference proteome</keyword>
<dbReference type="EMBL" id="JABXXP010000514">
    <property type="protein sequence ID" value="NVN12613.1"/>
    <property type="molecule type" value="Genomic_DNA"/>
</dbReference>
<feature type="chain" id="PRO_5031268705" description="Lipoprotein" evidence="1">
    <location>
        <begin position="29"/>
        <end position="50"/>
    </location>
</feature>